<dbReference type="SUPFAM" id="SSF54427">
    <property type="entry name" value="NTF2-like"/>
    <property type="match status" value="1"/>
</dbReference>
<accession>A0ABU9E8Y1</accession>
<keyword evidence="2" id="KW-1185">Reference proteome</keyword>
<protein>
    <recommendedName>
        <fullName evidence="3">Nuclear transport factor 2 family protein</fullName>
    </recommendedName>
</protein>
<gene>
    <name evidence="1" type="ORF">WI372_06260</name>
</gene>
<comment type="caution">
    <text evidence="1">The sequence shown here is derived from an EMBL/GenBank/DDBJ whole genome shotgun (WGS) entry which is preliminary data.</text>
</comment>
<proteinExistence type="predicted"/>
<dbReference type="Proteomes" id="UP001484239">
    <property type="component" value="Unassembled WGS sequence"/>
</dbReference>
<evidence type="ECO:0000313" key="1">
    <source>
        <dbReference type="EMBL" id="MEK9500573.1"/>
    </source>
</evidence>
<name>A0ABU9E8Y1_9BACT</name>
<dbReference type="EMBL" id="JBBHLI010000002">
    <property type="protein sequence ID" value="MEK9500573.1"/>
    <property type="molecule type" value="Genomic_DNA"/>
</dbReference>
<evidence type="ECO:0008006" key="3">
    <source>
        <dbReference type="Google" id="ProtNLM"/>
    </source>
</evidence>
<dbReference type="InterPro" id="IPR032710">
    <property type="entry name" value="NTF2-like_dom_sf"/>
</dbReference>
<evidence type="ECO:0000313" key="2">
    <source>
        <dbReference type="Proteomes" id="UP001484239"/>
    </source>
</evidence>
<organism evidence="1 2">
    <name type="scientific">Gaopeijia maritima</name>
    <dbReference type="NCBI Taxonomy" id="3119007"/>
    <lineage>
        <taxon>Bacteria</taxon>
        <taxon>Pseudomonadati</taxon>
        <taxon>Gemmatimonadota</taxon>
        <taxon>Longimicrobiia</taxon>
        <taxon>Gaopeijiales</taxon>
        <taxon>Gaopeijiaceae</taxon>
        <taxon>Gaopeijia</taxon>
    </lineage>
</organism>
<reference evidence="1 2" key="1">
    <citation type="submission" date="2024-02" db="EMBL/GenBank/DDBJ databases">
        <title>A novel Gemmatimonadota bacterium.</title>
        <authorList>
            <person name="Du Z.-J."/>
            <person name="Ye Y.-Q."/>
        </authorList>
    </citation>
    <scope>NUCLEOTIDE SEQUENCE [LARGE SCALE GENOMIC DNA]</scope>
    <source>
        <strain evidence="1 2">DH-20</strain>
    </source>
</reference>
<sequence length="116" mass="12717">MAGTSPLQSVERFLVAVNAHDLDNMAALFGTRDGPFQGNRAEIEIQMDALATILSHQAYEIVSERQVPGRQDPTTRVGVTLTIDGEVYPDVSFVTVRTGQGRWMVQEIDVERLTGG</sequence>